<dbReference type="AlphaFoldDB" id="A0A1G2B0B0"/>
<dbReference type="InterPro" id="IPR005807">
    <property type="entry name" value="SecE_bac"/>
</dbReference>
<proteinExistence type="inferred from homology"/>
<evidence type="ECO:0000256" key="5">
    <source>
        <dbReference type="ARBA" id="ARBA00022927"/>
    </source>
</evidence>
<accession>A0A1G2B0B0</accession>
<evidence type="ECO:0000256" key="1">
    <source>
        <dbReference type="ARBA" id="ARBA00004370"/>
    </source>
</evidence>
<evidence type="ECO:0000256" key="3">
    <source>
        <dbReference type="ARBA" id="ARBA00022475"/>
    </source>
</evidence>
<dbReference type="Proteomes" id="UP000176952">
    <property type="component" value="Unassembled WGS sequence"/>
</dbReference>
<comment type="function">
    <text evidence="9">Essential subunit of the Sec protein translocation channel SecYEG. Clamps together the 2 halves of SecY. May contact the channel plug during translocation.</text>
</comment>
<gene>
    <name evidence="9" type="primary">secE</name>
    <name evidence="10" type="ORF">A3F54_01130</name>
</gene>
<comment type="subunit">
    <text evidence="9">Component of the Sec protein translocase complex. Heterotrimer consisting of SecY, SecE and SecG subunits. The heterotrimers can form oligomers, although 1 heterotrimer is thought to be able to translocate proteins. Interacts with the ribosome. Interacts with SecDF, and other proteins may be involved. Interacts with SecA.</text>
</comment>
<feature type="transmembrane region" description="Helical" evidence="9">
    <location>
        <begin position="40"/>
        <end position="64"/>
    </location>
</feature>
<comment type="subcellular location">
    <subcellularLocation>
        <location evidence="9">Cell membrane</location>
        <topology evidence="9">Single-pass membrane protein</topology>
    </subcellularLocation>
    <subcellularLocation>
        <location evidence="1">Membrane</location>
    </subcellularLocation>
</comment>
<evidence type="ECO:0000256" key="9">
    <source>
        <dbReference type="HAMAP-Rule" id="MF_00422"/>
    </source>
</evidence>
<evidence type="ECO:0000256" key="8">
    <source>
        <dbReference type="ARBA" id="ARBA00023136"/>
    </source>
</evidence>
<dbReference type="GO" id="GO:0005886">
    <property type="term" value="C:plasma membrane"/>
    <property type="evidence" value="ECO:0007669"/>
    <property type="project" value="UniProtKB-SubCell"/>
</dbReference>
<dbReference type="Pfam" id="PF00584">
    <property type="entry name" value="SecE"/>
    <property type="match status" value="1"/>
</dbReference>
<dbReference type="EMBL" id="MHKD01000042">
    <property type="protein sequence ID" value="OGY81650.1"/>
    <property type="molecule type" value="Genomic_DNA"/>
</dbReference>
<protein>
    <recommendedName>
        <fullName evidence="9">Protein translocase subunit SecE</fullName>
    </recommendedName>
</protein>
<keyword evidence="6 9" id="KW-1133">Transmembrane helix</keyword>
<name>A0A1G2B0B0_9BACT</name>
<keyword evidence="2 9" id="KW-0813">Transport</keyword>
<dbReference type="GO" id="GO:0006605">
    <property type="term" value="P:protein targeting"/>
    <property type="evidence" value="ECO:0007669"/>
    <property type="project" value="UniProtKB-UniRule"/>
</dbReference>
<keyword evidence="4 9" id="KW-0812">Transmembrane</keyword>
<evidence type="ECO:0000313" key="11">
    <source>
        <dbReference type="Proteomes" id="UP000176952"/>
    </source>
</evidence>
<dbReference type="GO" id="GO:0008320">
    <property type="term" value="F:protein transmembrane transporter activity"/>
    <property type="evidence" value="ECO:0007669"/>
    <property type="project" value="UniProtKB-UniRule"/>
</dbReference>
<keyword evidence="5 9" id="KW-0653">Protein transport</keyword>
<dbReference type="PANTHER" id="PTHR33910">
    <property type="entry name" value="PROTEIN TRANSLOCASE SUBUNIT SECE"/>
    <property type="match status" value="1"/>
</dbReference>
<dbReference type="NCBIfam" id="TIGR00964">
    <property type="entry name" value="secE_bact"/>
    <property type="match status" value="1"/>
</dbReference>
<dbReference type="STRING" id="1798542.A3F54_01130"/>
<keyword evidence="3 9" id="KW-1003">Cell membrane</keyword>
<dbReference type="PROSITE" id="PS01067">
    <property type="entry name" value="SECE_SEC61G"/>
    <property type="match status" value="1"/>
</dbReference>
<dbReference type="InterPro" id="IPR038379">
    <property type="entry name" value="SecE_sf"/>
</dbReference>
<sequence>METATKSAPIKRLTTYLKESFTELKKVVWPTREETTKETIAVILACLGVGVFLGALDFGFSYLLKLVI</sequence>
<evidence type="ECO:0000313" key="10">
    <source>
        <dbReference type="EMBL" id="OGY81650.1"/>
    </source>
</evidence>
<comment type="caution">
    <text evidence="10">The sequence shown here is derived from an EMBL/GenBank/DDBJ whole genome shotgun (WGS) entry which is preliminary data.</text>
</comment>
<evidence type="ECO:0000256" key="7">
    <source>
        <dbReference type="ARBA" id="ARBA00023010"/>
    </source>
</evidence>
<evidence type="ECO:0000256" key="2">
    <source>
        <dbReference type="ARBA" id="ARBA00022448"/>
    </source>
</evidence>
<dbReference type="GO" id="GO:0065002">
    <property type="term" value="P:intracellular protein transmembrane transport"/>
    <property type="evidence" value="ECO:0007669"/>
    <property type="project" value="UniProtKB-UniRule"/>
</dbReference>
<dbReference type="PANTHER" id="PTHR33910:SF1">
    <property type="entry name" value="PROTEIN TRANSLOCASE SUBUNIT SECE"/>
    <property type="match status" value="1"/>
</dbReference>
<keyword evidence="7 9" id="KW-0811">Translocation</keyword>
<comment type="similarity">
    <text evidence="9">Belongs to the SecE/SEC61-gamma family.</text>
</comment>
<dbReference type="GO" id="GO:0043952">
    <property type="term" value="P:protein transport by the Sec complex"/>
    <property type="evidence" value="ECO:0007669"/>
    <property type="project" value="UniProtKB-UniRule"/>
</dbReference>
<reference evidence="10 11" key="1">
    <citation type="journal article" date="2016" name="Nat. Commun.">
        <title>Thousands of microbial genomes shed light on interconnected biogeochemical processes in an aquifer system.</title>
        <authorList>
            <person name="Anantharaman K."/>
            <person name="Brown C.T."/>
            <person name="Hug L.A."/>
            <person name="Sharon I."/>
            <person name="Castelle C.J."/>
            <person name="Probst A.J."/>
            <person name="Thomas B.C."/>
            <person name="Singh A."/>
            <person name="Wilkins M.J."/>
            <person name="Karaoz U."/>
            <person name="Brodie E.L."/>
            <person name="Williams K.H."/>
            <person name="Hubbard S.S."/>
            <person name="Banfield J.F."/>
        </authorList>
    </citation>
    <scope>NUCLEOTIDE SEQUENCE [LARGE SCALE GENOMIC DNA]</scope>
</reference>
<dbReference type="HAMAP" id="MF_00422">
    <property type="entry name" value="SecE"/>
    <property type="match status" value="1"/>
</dbReference>
<dbReference type="Gene3D" id="1.20.5.1030">
    <property type="entry name" value="Preprotein translocase secy subunit"/>
    <property type="match status" value="1"/>
</dbReference>
<keyword evidence="8 9" id="KW-0472">Membrane</keyword>
<organism evidence="10 11">
    <name type="scientific">Candidatus Kerfeldbacteria bacterium RIFCSPHIGHO2_12_FULL_48_17</name>
    <dbReference type="NCBI Taxonomy" id="1798542"/>
    <lineage>
        <taxon>Bacteria</taxon>
        <taxon>Candidatus Kerfeldiibacteriota</taxon>
    </lineage>
</organism>
<evidence type="ECO:0000256" key="6">
    <source>
        <dbReference type="ARBA" id="ARBA00022989"/>
    </source>
</evidence>
<dbReference type="InterPro" id="IPR001901">
    <property type="entry name" value="Translocase_SecE/Sec61-g"/>
</dbReference>
<evidence type="ECO:0000256" key="4">
    <source>
        <dbReference type="ARBA" id="ARBA00022692"/>
    </source>
</evidence>
<dbReference type="GO" id="GO:0009306">
    <property type="term" value="P:protein secretion"/>
    <property type="evidence" value="ECO:0007669"/>
    <property type="project" value="UniProtKB-UniRule"/>
</dbReference>